<dbReference type="EMBL" id="JYLA01000006">
    <property type="protein sequence ID" value="KMM83808.1"/>
    <property type="molecule type" value="Genomic_DNA"/>
</dbReference>
<dbReference type="Proteomes" id="UP000036395">
    <property type="component" value="Unassembled WGS sequence"/>
</dbReference>
<proteinExistence type="predicted"/>
<name>A0A0J6GN69_PSETA</name>
<gene>
    <name evidence="1" type="ORF">TU78_15140</name>
</gene>
<sequence length="103" mass="11707">MFDKCLLYRGQVAHLAMLIPLSLAFNGNQRFAIKKMGVKDTRTRLYGDSVGLNFHDGARMANTLPATKTSACQIKMIMQKIDHGHAHRRVYRTYFLTVYGEGQ</sequence>
<evidence type="ECO:0000313" key="1">
    <source>
        <dbReference type="EMBL" id="KMM83808.1"/>
    </source>
</evidence>
<organism evidence="1 2">
    <name type="scientific">Pseudomonas taetrolens</name>
    <dbReference type="NCBI Taxonomy" id="47884"/>
    <lineage>
        <taxon>Bacteria</taxon>
        <taxon>Pseudomonadati</taxon>
        <taxon>Pseudomonadota</taxon>
        <taxon>Gammaproteobacteria</taxon>
        <taxon>Pseudomonadales</taxon>
        <taxon>Pseudomonadaceae</taxon>
        <taxon>Pseudomonas</taxon>
    </lineage>
</organism>
<evidence type="ECO:0000313" key="2">
    <source>
        <dbReference type="Proteomes" id="UP000036395"/>
    </source>
</evidence>
<protein>
    <submittedName>
        <fullName evidence="1">Uncharacterized protein</fullName>
    </submittedName>
</protein>
<accession>A0A0J6GN69</accession>
<comment type="caution">
    <text evidence="1">The sequence shown here is derived from an EMBL/GenBank/DDBJ whole genome shotgun (WGS) entry which is preliminary data.</text>
</comment>
<reference evidence="1 2" key="1">
    <citation type="submission" date="2015-02" db="EMBL/GenBank/DDBJ databases">
        <title>Pseudomonas helleri sp. nov. and Pseudomonas weihenstephanensis sp. nov., isolated from raw cows milk.</title>
        <authorList>
            <person name="von Neubeck M."/>
            <person name="Huptas C."/>
            <person name="Wenning M."/>
            <person name="Scherer S."/>
        </authorList>
    </citation>
    <scope>NUCLEOTIDE SEQUENCE [LARGE SCALE GENOMIC DNA]</scope>
    <source>
        <strain evidence="1 2">DSM 21104</strain>
    </source>
</reference>
<dbReference type="AlphaFoldDB" id="A0A0J6GN69"/>